<evidence type="ECO:0000313" key="1">
    <source>
        <dbReference type="EMBL" id="GIY69114.1"/>
    </source>
</evidence>
<dbReference type="Proteomes" id="UP001054837">
    <property type="component" value="Unassembled WGS sequence"/>
</dbReference>
<gene>
    <name evidence="1" type="ORF">CDAR_478291</name>
</gene>
<name>A0AAV4VGL6_9ARAC</name>
<keyword evidence="2" id="KW-1185">Reference proteome</keyword>
<accession>A0AAV4VGL6</accession>
<reference evidence="1 2" key="1">
    <citation type="submission" date="2021-06" db="EMBL/GenBank/DDBJ databases">
        <title>Caerostris darwini draft genome.</title>
        <authorList>
            <person name="Kono N."/>
            <person name="Arakawa K."/>
        </authorList>
    </citation>
    <scope>NUCLEOTIDE SEQUENCE [LARGE SCALE GENOMIC DNA]</scope>
</reference>
<dbReference type="AlphaFoldDB" id="A0AAV4VGL6"/>
<protein>
    <submittedName>
        <fullName evidence="1">Uncharacterized protein</fullName>
    </submittedName>
</protein>
<proteinExistence type="predicted"/>
<organism evidence="1 2">
    <name type="scientific">Caerostris darwini</name>
    <dbReference type="NCBI Taxonomy" id="1538125"/>
    <lineage>
        <taxon>Eukaryota</taxon>
        <taxon>Metazoa</taxon>
        <taxon>Ecdysozoa</taxon>
        <taxon>Arthropoda</taxon>
        <taxon>Chelicerata</taxon>
        <taxon>Arachnida</taxon>
        <taxon>Araneae</taxon>
        <taxon>Araneomorphae</taxon>
        <taxon>Entelegynae</taxon>
        <taxon>Araneoidea</taxon>
        <taxon>Araneidae</taxon>
        <taxon>Caerostris</taxon>
    </lineage>
</organism>
<dbReference type="EMBL" id="BPLQ01013004">
    <property type="protein sequence ID" value="GIY69114.1"/>
    <property type="molecule type" value="Genomic_DNA"/>
</dbReference>
<sequence>MGINNKWCSHKPTNYSNVFKQFNDAIIRCECLLFVMNFSFKVLNIVSLQMIVKDLINWFKTSKSFETEFFRFSTIKDLFWTHSFLFLKQ</sequence>
<evidence type="ECO:0000313" key="2">
    <source>
        <dbReference type="Proteomes" id="UP001054837"/>
    </source>
</evidence>
<comment type="caution">
    <text evidence="1">The sequence shown here is derived from an EMBL/GenBank/DDBJ whole genome shotgun (WGS) entry which is preliminary data.</text>
</comment>